<organism evidence="1">
    <name type="scientific">Gymnodinialimonas phycosphaerae</name>
    <dbReference type="NCBI Taxonomy" id="2841589"/>
    <lineage>
        <taxon>Bacteria</taxon>
        <taxon>Pseudomonadati</taxon>
        <taxon>Pseudomonadota</taxon>
        <taxon>Alphaproteobacteria</taxon>
        <taxon>Rhodobacterales</taxon>
        <taxon>Paracoccaceae</taxon>
        <taxon>Gymnodinialimonas</taxon>
    </lineage>
</organism>
<evidence type="ECO:0000313" key="2">
    <source>
        <dbReference type="Proteomes" id="UP000693972"/>
    </source>
</evidence>
<sequence length="292" mass="32849">MGFTVATIAREPWPILNRFLRWHLDQGADKIILYLDDPDDPSLPRLKGEPRIDARPCTSAFWADLRIKQDARFTRRQRSVLAQAYREVQDGWLLVLDADELMWMRDRTIPEALDTLPADAMSLRVRSAEQVILADGATAFRTPIERAAVDRVYGEKSGLLRARFGLAYHPEGKSFHRAGQEGLNMKLHWAQDASGDRTPGPVWGADERAHLIHFAAPDYARWRAKVAWRAGAHGFVVPVKERVTEIAESADPEAGYRALFQTLHALTQDQADALEAEGGLLREGPQVLALDR</sequence>
<accession>A0A975TZV2</accession>
<name>A0A975TZV2_9RHOB</name>
<reference evidence="1 2" key="1">
    <citation type="submission" date="2021-07" db="EMBL/GenBank/DDBJ databases">
        <title>Karlodiniumbacter phycospheric gen. nov., sp. nov., a phycosphere bacterium isolated from karlodinium veneficum.</title>
        <authorList>
            <person name="Peng Y."/>
            <person name="Jiang L."/>
            <person name="Lee J."/>
        </authorList>
    </citation>
    <scope>NUCLEOTIDE SEQUENCE</scope>
    <source>
        <strain evidence="1 2">N5</strain>
    </source>
</reference>
<dbReference type="AlphaFoldDB" id="A0A975TZV2"/>
<proteinExistence type="predicted"/>
<protein>
    <submittedName>
        <fullName evidence="1">Glycosyltransferase family 2 protein</fullName>
    </submittedName>
</protein>
<dbReference type="Proteomes" id="UP000693972">
    <property type="component" value="Unassembled WGS sequence"/>
</dbReference>
<keyword evidence="2" id="KW-1185">Reference proteome</keyword>
<gene>
    <name evidence="1" type="ORF">KUL25_09865</name>
</gene>
<dbReference type="EMBL" id="CP078073">
    <property type="protein sequence ID" value="QXL89779.1"/>
    <property type="molecule type" value="Genomic_DNA"/>
</dbReference>
<dbReference type="Pfam" id="PF13704">
    <property type="entry name" value="Glyco_tranf_2_4"/>
    <property type="match status" value="1"/>
</dbReference>
<dbReference type="EMBL" id="JAIMBW010000001">
    <property type="protein sequence ID" value="MBY4893069.1"/>
    <property type="molecule type" value="Genomic_DNA"/>
</dbReference>
<evidence type="ECO:0000313" key="1">
    <source>
        <dbReference type="EMBL" id="QXL89779.1"/>
    </source>
</evidence>
<dbReference type="RefSeq" id="WP_257892802.1">
    <property type="nucleotide sequence ID" value="NZ_JAIMBW010000001.1"/>
</dbReference>